<dbReference type="Pfam" id="PF08239">
    <property type="entry name" value="SH3_3"/>
    <property type="match status" value="1"/>
</dbReference>
<keyword evidence="3" id="KW-0378">Hydrolase</keyword>
<dbReference type="Gene3D" id="3.90.1720.10">
    <property type="entry name" value="endopeptidase domain like (from Nostoc punctiforme)"/>
    <property type="match status" value="1"/>
</dbReference>
<protein>
    <submittedName>
        <fullName evidence="7">C40 family peptidase</fullName>
    </submittedName>
</protein>
<dbReference type="RefSeq" id="WP_241368739.1">
    <property type="nucleotide sequence ID" value="NZ_JAKZFC010000002.1"/>
</dbReference>
<comment type="similarity">
    <text evidence="1">Belongs to the peptidase C40 family.</text>
</comment>
<dbReference type="Gene3D" id="2.30.30.40">
    <property type="entry name" value="SH3 Domains"/>
    <property type="match status" value="2"/>
</dbReference>
<evidence type="ECO:0000256" key="2">
    <source>
        <dbReference type="ARBA" id="ARBA00022670"/>
    </source>
</evidence>
<dbReference type="EMBL" id="JAKZFC010000002">
    <property type="protein sequence ID" value="MCH7321679.1"/>
    <property type="molecule type" value="Genomic_DNA"/>
</dbReference>
<dbReference type="PANTHER" id="PTHR47053">
    <property type="entry name" value="MUREIN DD-ENDOPEPTIDASE MEPH-RELATED"/>
    <property type="match status" value="1"/>
</dbReference>
<keyword evidence="8" id="KW-1185">Reference proteome</keyword>
<evidence type="ECO:0000256" key="3">
    <source>
        <dbReference type="ARBA" id="ARBA00022801"/>
    </source>
</evidence>
<feature type="domain" description="NlpC/P60" evidence="6">
    <location>
        <begin position="147"/>
        <end position="267"/>
    </location>
</feature>
<keyword evidence="4" id="KW-0788">Thiol protease</keyword>
<dbReference type="InterPro" id="IPR003646">
    <property type="entry name" value="SH3-like_bac-type"/>
</dbReference>
<evidence type="ECO:0000259" key="5">
    <source>
        <dbReference type="PROSITE" id="PS51781"/>
    </source>
</evidence>
<feature type="domain" description="SH3b" evidence="5">
    <location>
        <begin position="72"/>
        <end position="139"/>
    </location>
</feature>
<organism evidence="7 8">
    <name type="scientific">Solibacillus palustris</name>
    <dbReference type="NCBI Taxonomy" id="2908203"/>
    <lineage>
        <taxon>Bacteria</taxon>
        <taxon>Bacillati</taxon>
        <taxon>Bacillota</taxon>
        <taxon>Bacilli</taxon>
        <taxon>Bacillales</taxon>
        <taxon>Caryophanaceae</taxon>
        <taxon>Solibacillus</taxon>
    </lineage>
</organism>
<dbReference type="InterPro" id="IPR038765">
    <property type="entry name" value="Papain-like_cys_pep_sf"/>
</dbReference>
<evidence type="ECO:0000313" key="8">
    <source>
        <dbReference type="Proteomes" id="UP001316087"/>
    </source>
</evidence>
<dbReference type="Proteomes" id="UP001316087">
    <property type="component" value="Unassembled WGS sequence"/>
</dbReference>
<proteinExistence type="inferred from homology"/>
<dbReference type="PANTHER" id="PTHR47053:SF1">
    <property type="entry name" value="MUREIN DD-ENDOPEPTIDASE MEPH-RELATED"/>
    <property type="match status" value="1"/>
</dbReference>
<dbReference type="PROSITE" id="PS51781">
    <property type="entry name" value="SH3B"/>
    <property type="match status" value="1"/>
</dbReference>
<dbReference type="InterPro" id="IPR051202">
    <property type="entry name" value="Peptidase_C40"/>
</dbReference>
<comment type="caution">
    <text evidence="7">The sequence shown here is derived from an EMBL/GenBank/DDBJ whole genome shotgun (WGS) entry which is preliminary data.</text>
</comment>
<name>A0ABS9UBI9_9BACL</name>
<reference evidence="7 8" key="1">
    <citation type="submission" date="2022-03" db="EMBL/GenBank/DDBJ databases">
        <authorList>
            <person name="Jo J.-H."/>
            <person name="Im W.-T."/>
        </authorList>
    </citation>
    <scope>NUCLEOTIDE SEQUENCE [LARGE SCALE GENOMIC DNA]</scope>
    <source>
        <strain evidence="7 8">MA9</strain>
    </source>
</reference>
<dbReference type="SUPFAM" id="SSF54001">
    <property type="entry name" value="Cysteine proteinases"/>
    <property type="match status" value="1"/>
</dbReference>
<sequence>MNAVVKVMIANLHEKSDSHSELVDEALFGMPVEILEDIDESWVKVRTFYRYEGYMLKSNFAIGTEIVTSWIADANFVVIQSFADVLTGPEIQSDKIITLTRGAFIQIVEEAGLEPSWTKVQLVTGQFGYVRTGWIQKRVKVYTANEDLFREQVVQTAFRYLGTPYRWGGKSPLGIDCSGLCSMAYMLNGSYIYRDANIMEGFPLREIARENLKRGDLIFFPGHVALYIGDEQYIHSSLGGNEVNVNSFNPLDDHYREDLATTISGYGSLFS</sequence>
<dbReference type="PROSITE" id="PS51935">
    <property type="entry name" value="NLPC_P60"/>
    <property type="match status" value="1"/>
</dbReference>
<keyword evidence="2" id="KW-0645">Protease</keyword>
<dbReference type="Pfam" id="PF18348">
    <property type="entry name" value="SH3_16"/>
    <property type="match status" value="1"/>
</dbReference>
<evidence type="ECO:0000259" key="6">
    <source>
        <dbReference type="PROSITE" id="PS51935"/>
    </source>
</evidence>
<accession>A0ABS9UBI9</accession>
<dbReference type="InterPro" id="IPR041382">
    <property type="entry name" value="SH3_16"/>
</dbReference>
<evidence type="ECO:0000256" key="1">
    <source>
        <dbReference type="ARBA" id="ARBA00007074"/>
    </source>
</evidence>
<dbReference type="InterPro" id="IPR000064">
    <property type="entry name" value="NLP_P60_dom"/>
</dbReference>
<evidence type="ECO:0000256" key="4">
    <source>
        <dbReference type="ARBA" id="ARBA00022807"/>
    </source>
</evidence>
<evidence type="ECO:0000313" key="7">
    <source>
        <dbReference type="EMBL" id="MCH7321679.1"/>
    </source>
</evidence>
<gene>
    <name evidence="7" type="ORF">LZ480_07210</name>
</gene>
<dbReference type="Pfam" id="PF00877">
    <property type="entry name" value="NLPC_P60"/>
    <property type="match status" value="1"/>
</dbReference>